<dbReference type="AlphaFoldDB" id="A0A397W2S4"/>
<keyword evidence="6" id="KW-1185">Reference proteome</keyword>
<reference evidence="5 6" key="1">
    <citation type="submission" date="2018-06" db="EMBL/GenBank/DDBJ databases">
        <title>Comparative genomics reveals the genomic features of Rhizophagus irregularis, R. cerebriforme, R. diaphanum and Gigaspora rosea, and their symbiotic lifestyle signature.</title>
        <authorList>
            <person name="Morin E."/>
            <person name="San Clemente H."/>
            <person name="Chen E.C.H."/>
            <person name="De La Providencia I."/>
            <person name="Hainaut M."/>
            <person name="Kuo A."/>
            <person name="Kohler A."/>
            <person name="Murat C."/>
            <person name="Tang N."/>
            <person name="Roy S."/>
            <person name="Loubradou J."/>
            <person name="Henrissat B."/>
            <person name="Grigoriev I.V."/>
            <person name="Corradi N."/>
            <person name="Roux C."/>
            <person name="Martin F.M."/>
        </authorList>
    </citation>
    <scope>NUCLEOTIDE SEQUENCE [LARGE SCALE GENOMIC DNA]</scope>
    <source>
        <strain evidence="5 6">DAOM 194757</strain>
    </source>
</reference>
<comment type="catalytic activity">
    <reaction evidence="2">
        <text>Couples ATP hydrolysis with the unwinding of duplex DNA by translocating in the 3'-5' direction.</text>
        <dbReference type="EC" id="5.6.2.4"/>
    </reaction>
</comment>
<evidence type="ECO:0000313" key="5">
    <source>
        <dbReference type="EMBL" id="RIB28342.1"/>
    </source>
</evidence>
<accession>A0A397W2S4</accession>
<gene>
    <name evidence="5" type="ORF">C2G38_1951875</name>
</gene>
<dbReference type="EC" id="5.6.2.4" evidence="3"/>
<comment type="caution">
    <text evidence="5">The sequence shown here is derived from an EMBL/GenBank/DDBJ whole genome shotgun (WGS) entry which is preliminary data.</text>
</comment>
<evidence type="ECO:0000313" key="6">
    <source>
        <dbReference type="Proteomes" id="UP000266673"/>
    </source>
</evidence>
<feature type="non-terminal residue" evidence="5">
    <location>
        <position position="1"/>
    </location>
</feature>
<dbReference type="GO" id="GO:0000724">
    <property type="term" value="P:double-strand break repair via homologous recombination"/>
    <property type="evidence" value="ECO:0007669"/>
    <property type="project" value="TreeGrafter"/>
</dbReference>
<name>A0A397W2S4_9GLOM</name>
<dbReference type="EMBL" id="QKWP01000068">
    <property type="protein sequence ID" value="RIB28342.1"/>
    <property type="molecule type" value="Genomic_DNA"/>
</dbReference>
<dbReference type="OrthoDB" id="10261556at2759"/>
<comment type="similarity">
    <text evidence="1">Belongs to the helicase family. RecQ subfamily.</text>
</comment>
<dbReference type="PANTHER" id="PTHR13710:SF149">
    <property type="entry name" value="ATP-DEPENDENT DNA HELICASE TLH2"/>
    <property type="match status" value="1"/>
</dbReference>
<evidence type="ECO:0000256" key="2">
    <source>
        <dbReference type="ARBA" id="ARBA00034617"/>
    </source>
</evidence>
<dbReference type="GO" id="GO:0005737">
    <property type="term" value="C:cytoplasm"/>
    <property type="evidence" value="ECO:0007669"/>
    <property type="project" value="TreeGrafter"/>
</dbReference>
<dbReference type="PANTHER" id="PTHR13710">
    <property type="entry name" value="DNA HELICASE RECQ FAMILY MEMBER"/>
    <property type="match status" value="1"/>
</dbReference>
<protein>
    <recommendedName>
        <fullName evidence="3">DNA 3'-5' helicase</fullName>
        <ecNumber evidence="3">5.6.2.4</ecNumber>
    </recommendedName>
</protein>
<dbReference type="STRING" id="44941.A0A397W2S4"/>
<dbReference type="InterPro" id="IPR027417">
    <property type="entry name" value="P-loop_NTPase"/>
</dbReference>
<evidence type="ECO:0000259" key="4">
    <source>
        <dbReference type="PROSITE" id="PS51194"/>
    </source>
</evidence>
<dbReference type="Proteomes" id="UP000266673">
    <property type="component" value="Unassembled WGS sequence"/>
</dbReference>
<evidence type="ECO:0000256" key="1">
    <source>
        <dbReference type="ARBA" id="ARBA00005446"/>
    </source>
</evidence>
<feature type="domain" description="Helicase C-terminal" evidence="4">
    <location>
        <begin position="1"/>
        <end position="115"/>
    </location>
</feature>
<dbReference type="InterPro" id="IPR001650">
    <property type="entry name" value="Helicase_C-like"/>
</dbReference>
<dbReference type="SUPFAM" id="SSF52540">
    <property type="entry name" value="P-loop containing nucleoside triphosphate hydrolases"/>
    <property type="match status" value="1"/>
</dbReference>
<organism evidence="5 6">
    <name type="scientific">Gigaspora rosea</name>
    <dbReference type="NCBI Taxonomy" id="44941"/>
    <lineage>
        <taxon>Eukaryota</taxon>
        <taxon>Fungi</taxon>
        <taxon>Fungi incertae sedis</taxon>
        <taxon>Mucoromycota</taxon>
        <taxon>Glomeromycotina</taxon>
        <taxon>Glomeromycetes</taxon>
        <taxon>Diversisporales</taxon>
        <taxon>Gigasporaceae</taxon>
        <taxon>Gigaspora</taxon>
    </lineage>
</organism>
<dbReference type="GO" id="GO:0005634">
    <property type="term" value="C:nucleus"/>
    <property type="evidence" value="ECO:0007669"/>
    <property type="project" value="TreeGrafter"/>
</dbReference>
<dbReference type="Pfam" id="PF00271">
    <property type="entry name" value="Helicase_C"/>
    <property type="match status" value="1"/>
</dbReference>
<dbReference type="GO" id="GO:0009378">
    <property type="term" value="F:four-way junction helicase activity"/>
    <property type="evidence" value="ECO:0007669"/>
    <property type="project" value="TreeGrafter"/>
</dbReference>
<dbReference type="GO" id="GO:0016787">
    <property type="term" value="F:hydrolase activity"/>
    <property type="evidence" value="ECO:0007669"/>
    <property type="project" value="UniProtKB-KW"/>
</dbReference>
<keyword evidence="5" id="KW-0378">Hydrolase</keyword>
<dbReference type="PROSITE" id="PS51194">
    <property type="entry name" value="HELICASE_CTER"/>
    <property type="match status" value="1"/>
</dbReference>
<dbReference type="GO" id="GO:0005694">
    <property type="term" value="C:chromosome"/>
    <property type="evidence" value="ECO:0007669"/>
    <property type="project" value="TreeGrafter"/>
</dbReference>
<proteinExistence type="inferred from homology"/>
<dbReference type="SMART" id="SM00490">
    <property type="entry name" value="HELICc"/>
    <property type="match status" value="1"/>
</dbReference>
<dbReference type="Gene3D" id="3.40.50.300">
    <property type="entry name" value="P-loop containing nucleotide triphosphate hydrolases"/>
    <property type="match status" value="1"/>
</dbReference>
<dbReference type="GO" id="GO:0043138">
    <property type="term" value="F:3'-5' DNA helicase activity"/>
    <property type="evidence" value="ECO:0007669"/>
    <property type="project" value="UniProtKB-EC"/>
</dbReference>
<sequence>PKDCKELLGELESQYNINSLDIFHGKITGNTRKLTLAKWIDGTTKIMIATTAFGMGINMKHVRLVIHLTFPFSMTHLIQQSDRAGRDQSLVKSVVMYSNNDLHTNYSILTQDQER</sequence>
<evidence type="ECO:0000256" key="3">
    <source>
        <dbReference type="ARBA" id="ARBA00034808"/>
    </source>
</evidence>